<evidence type="ECO:0000256" key="4">
    <source>
        <dbReference type="ARBA" id="ARBA00022597"/>
    </source>
</evidence>
<accession>A0A1G9CMF7</accession>
<evidence type="ECO:0000259" key="10">
    <source>
        <dbReference type="PROSITE" id="PS50893"/>
    </source>
</evidence>
<evidence type="ECO:0000256" key="9">
    <source>
        <dbReference type="ARBA" id="ARBA00023136"/>
    </source>
</evidence>
<evidence type="ECO:0000313" key="11">
    <source>
        <dbReference type="EMBL" id="SDK52883.1"/>
    </source>
</evidence>
<evidence type="ECO:0000256" key="7">
    <source>
        <dbReference type="ARBA" id="ARBA00022840"/>
    </source>
</evidence>
<dbReference type="SMART" id="SM00382">
    <property type="entry name" value="AAA"/>
    <property type="match status" value="2"/>
</dbReference>
<keyword evidence="9" id="KW-0472">Membrane</keyword>
<reference evidence="11 12" key="1">
    <citation type="submission" date="2016-10" db="EMBL/GenBank/DDBJ databases">
        <authorList>
            <person name="de Groot N.N."/>
        </authorList>
    </citation>
    <scope>NUCLEOTIDE SEQUENCE [LARGE SCALE GENOMIC DNA]</scope>
    <source>
        <strain evidence="11 12">CGMCC 1.6133</strain>
    </source>
</reference>
<dbReference type="CDD" id="cd03216">
    <property type="entry name" value="ABC_Carb_Monos_I"/>
    <property type="match status" value="1"/>
</dbReference>
<dbReference type="PANTHER" id="PTHR43790:SF9">
    <property type="entry name" value="GALACTOFURANOSE TRANSPORTER ATP-BINDING PROTEIN YTFR"/>
    <property type="match status" value="1"/>
</dbReference>
<dbReference type="PROSITE" id="PS50893">
    <property type="entry name" value="ABC_TRANSPORTER_2"/>
    <property type="match status" value="2"/>
</dbReference>
<evidence type="ECO:0000256" key="2">
    <source>
        <dbReference type="ARBA" id="ARBA00022448"/>
    </source>
</evidence>
<keyword evidence="5" id="KW-0677">Repeat</keyword>
<keyword evidence="4" id="KW-0762">Sugar transport</keyword>
<dbReference type="EMBL" id="FNES01000018">
    <property type="protein sequence ID" value="SDK52883.1"/>
    <property type="molecule type" value="Genomic_DNA"/>
</dbReference>
<dbReference type="AlphaFoldDB" id="A0A1G9CMF7"/>
<keyword evidence="8" id="KW-1278">Translocase</keyword>
<evidence type="ECO:0000256" key="8">
    <source>
        <dbReference type="ARBA" id="ARBA00022967"/>
    </source>
</evidence>
<keyword evidence="6" id="KW-0547">Nucleotide-binding</keyword>
<comment type="subcellular location">
    <subcellularLocation>
        <location evidence="1">Cell membrane</location>
        <topology evidence="1">Peripheral membrane protein</topology>
    </subcellularLocation>
</comment>
<feature type="domain" description="ABC transporter" evidence="10">
    <location>
        <begin position="256"/>
        <end position="499"/>
    </location>
</feature>
<keyword evidence="2" id="KW-0813">Transport</keyword>
<gene>
    <name evidence="11" type="ORF">SAMN04487954_11846</name>
</gene>
<evidence type="ECO:0000256" key="6">
    <source>
        <dbReference type="ARBA" id="ARBA00022741"/>
    </source>
</evidence>
<evidence type="ECO:0000256" key="1">
    <source>
        <dbReference type="ARBA" id="ARBA00004202"/>
    </source>
</evidence>
<dbReference type="InterPro" id="IPR017871">
    <property type="entry name" value="ABC_transporter-like_CS"/>
</dbReference>
<dbReference type="GO" id="GO:0005886">
    <property type="term" value="C:plasma membrane"/>
    <property type="evidence" value="ECO:0007669"/>
    <property type="project" value="UniProtKB-SubCell"/>
</dbReference>
<dbReference type="InterPro" id="IPR003439">
    <property type="entry name" value="ABC_transporter-like_ATP-bd"/>
</dbReference>
<dbReference type="PANTHER" id="PTHR43790">
    <property type="entry name" value="CARBOHYDRATE TRANSPORT ATP-BINDING PROTEIN MG119-RELATED"/>
    <property type="match status" value="1"/>
</dbReference>
<dbReference type="Proteomes" id="UP000198525">
    <property type="component" value="Unassembled WGS sequence"/>
</dbReference>
<evidence type="ECO:0000313" key="12">
    <source>
        <dbReference type="Proteomes" id="UP000198525"/>
    </source>
</evidence>
<dbReference type="OrthoDB" id="9776369at2"/>
<dbReference type="InterPro" id="IPR050107">
    <property type="entry name" value="ABC_carbohydrate_import_ATPase"/>
</dbReference>
<protein>
    <submittedName>
        <fullName evidence="11">Ribose transport system ATP-binding protein</fullName>
    </submittedName>
</protein>
<dbReference type="FunFam" id="3.40.50.300:FF:000127">
    <property type="entry name" value="Ribose import ATP-binding protein RbsA"/>
    <property type="match status" value="1"/>
</dbReference>
<keyword evidence="12" id="KW-1185">Reference proteome</keyword>
<name>A0A1G9CMF7_9GAMM</name>
<keyword evidence="3" id="KW-1003">Cell membrane</keyword>
<evidence type="ECO:0000256" key="3">
    <source>
        <dbReference type="ARBA" id="ARBA00022475"/>
    </source>
</evidence>
<dbReference type="Pfam" id="PF00005">
    <property type="entry name" value="ABC_tran"/>
    <property type="match status" value="2"/>
</dbReference>
<feature type="domain" description="ABC transporter" evidence="10">
    <location>
        <begin position="9"/>
        <end position="244"/>
    </location>
</feature>
<dbReference type="RefSeq" id="WP_089688669.1">
    <property type="nucleotide sequence ID" value="NZ_FNES01000018.1"/>
</dbReference>
<keyword evidence="7 11" id="KW-0067">ATP-binding</keyword>
<evidence type="ECO:0000256" key="5">
    <source>
        <dbReference type="ARBA" id="ARBA00022737"/>
    </source>
</evidence>
<dbReference type="GO" id="GO:0016887">
    <property type="term" value="F:ATP hydrolysis activity"/>
    <property type="evidence" value="ECO:0007669"/>
    <property type="project" value="InterPro"/>
</dbReference>
<sequence>MSQERSTVLEARGIDRAFGGNQVLFGVDMALHPGEVHALLGENGAGKSTLVKILAGYLPPSGGEVRVDGEPRRFRGSGEAEAEGIVMIHQELALAEQLTVEENIFLGRELRRGPFLDRRAMRERCREALAELETRVDPRTRVKELSTSDQQMVEIAKAVTRDVRVLIMDEPTASLTEHEVEVLFALVDRLRQRGVAILYISHKLREIERIADRVTVLRDGHLIDSGPMAGRSKEELARLMVGREITEMYPERTPATDDAPLVMEAYDIVVPGAVRRASFTLRRGEVLGFGGVVGAGRTALIESLLGLRPRTGGEVRRNGRPVRLRHLRDAVRERIAYLTEDRKGKGLVLNMGLRPNFTLLNLRAYCRPLIDRRREEQAFQEAVERFDIRLRTSVRSAGELSGGNQQKLLLAKVMSIDPEIVIINEPTRGIDVGTKQEIYRFIRELTDAGRSVILISSEMPELIGLAHRVAVMCAGELTGILEGEQINEQEIMQYASGIKGGEADERRRA</sequence>
<dbReference type="PROSITE" id="PS00211">
    <property type="entry name" value="ABC_TRANSPORTER_1"/>
    <property type="match status" value="1"/>
</dbReference>
<dbReference type="STRING" id="376427.SAMN04487954_11846"/>
<dbReference type="SUPFAM" id="SSF52540">
    <property type="entry name" value="P-loop containing nucleoside triphosphate hydrolases"/>
    <property type="match status" value="2"/>
</dbReference>
<dbReference type="GO" id="GO:0005524">
    <property type="term" value="F:ATP binding"/>
    <property type="evidence" value="ECO:0007669"/>
    <property type="project" value="UniProtKB-KW"/>
</dbReference>
<organism evidence="11 12">
    <name type="scientific">Billgrantia gudaonensis</name>
    <dbReference type="NCBI Taxonomy" id="376427"/>
    <lineage>
        <taxon>Bacteria</taxon>
        <taxon>Pseudomonadati</taxon>
        <taxon>Pseudomonadota</taxon>
        <taxon>Gammaproteobacteria</taxon>
        <taxon>Oceanospirillales</taxon>
        <taxon>Halomonadaceae</taxon>
        <taxon>Billgrantia</taxon>
    </lineage>
</organism>
<dbReference type="InterPro" id="IPR003593">
    <property type="entry name" value="AAA+_ATPase"/>
</dbReference>
<dbReference type="Gene3D" id="3.40.50.300">
    <property type="entry name" value="P-loop containing nucleotide triphosphate hydrolases"/>
    <property type="match status" value="2"/>
</dbReference>
<dbReference type="InterPro" id="IPR027417">
    <property type="entry name" value="P-loop_NTPase"/>
</dbReference>
<proteinExistence type="predicted"/>
<dbReference type="CDD" id="cd03215">
    <property type="entry name" value="ABC_Carb_Monos_II"/>
    <property type="match status" value="1"/>
</dbReference>